<name>A0A6J5KLF1_9CAUD</name>
<accession>A0A6J5KLF1</accession>
<proteinExistence type="predicted"/>
<protein>
    <submittedName>
        <fullName evidence="1">Uncharacterized protein</fullName>
    </submittedName>
</protein>
<dbReference type="EMBL" id="LR796167">
    <property type="protein sequence ID" value="CAB4123094.1"/>
    <property type="molecule type" value="Genomic_DNA"/>
</dbReference>
<evidence type="ECO:0000313" key="1">
    <source>
        <dbReference type="EMBL" id="CAB4123094.1"/>
    </source>
</evidence>
<reference evidence="1" key="1">
    <citation type="submission" date="2020-04" db="EMBL/GenBank/DDBJ databases">
        <authorList>
            <person name="Chiriac C."/>
            <person name="Salcher M."/>
            <person name="Ghai R."/>
            <person name="Kavagutti S V."/>
        </authorList>
    </citation>
    <scope>NUCLEOTIDE SEQUENCE</scope>
</reference>
<sequence length="158" mass="17641">MNTHLANTFDLPDYQQPNEDDIRAAMENAQDLEKTLKDINGFDAHDTEMDGIAIHDTEMDEISEMALSAHKDLLELGMNVDTRTAGEILGTSATMLKIAMDARNSKMDKKLKLIKLQMDKMKLDHALAKEDNTPVDGGALTMDRNELIAQIQNAVKNR</sequence>
<organism evidence="1">
    <name type="scientific">uncultured Caudovirales phage</name>
    <dbReference type="NCBI Taxonomy" id="2100421"/>
    <lineage>
        <taxon>Viruses</taxon>
        <taxon>Duplodnaviria</taxon>
        <taxon>Heunggongvirae</taxon>
        <taxon>Uroviricota</taxon>
        <taxon>Caudoviricetes</taxon>
        <taxon>Peduoviridae</taxon>
        <taxon>Maltschvirus</taxon>
        <taxon>Maltschvirus maltsch</taxon>
    </lineage>
</organism>
<gene>
    <name evidence="1" type="ORF">UFOVP29_253</name>
</gene>